<accession>A0AAV7QD54</accession>
<dbReference type="AlphaFoldDB" id="A0AAV7QD54"/>
<evidence type="ECO:0000313" key="1">
    <source>
        <dbReference type="EMBL" id="KAJ1138188.1"/>
    </source>
</evidence>
<organism evidence="1 2">
    <name type="scientific">Pleurodeles waltl</name>
    <name type="common">Iberian ribbed newt</name>
    <dbReference type="NCBI Taxonomy" id="8319"/>
    <lineage>
        <taxon>Eukaryota</taxon>
        <taxon>Metazoa</taxon>
        <taxon>Chordata</taxon>
        <taxon>Craniata</taxon>
        <taxon>Vertebrata</taxon>
        <taxon>Euteleostomi</taxon>
        <taxon>Amphibia</taxon>
        <taxon>Batrachia</taxon>
        <taxon>Caudata</taxon>
        <taxon>Salamandroidea</taxon>
        <taxon>Salamandridae</taxon>
        <taxon>Pleurodelinae</taxon>
        <taxon>Pleurodeles</taxon>
    </lineage>
</organism>
<comment type="caution">
    <text evidence="1">The sequence shown here is derived from an EMBL/GenBank/DDBJ whole genome shotgun (WGS) entry which is preliminary data.</text>
</comment>
<proteinExistence type="predicted"/>
<evidence type="ECO:0000313" key="2">
    <source>
        <dbReference type="Proteomes" id="UP001066276"/>
    </source>
</evidence>
<sequence length="84" mass="9125">MEGGDDRGALWSDVRVPRLYFFWARRQLGPMVGHGAAALHETSGPISHSRMVRAAWTDPALQMCRTVIPPEVAPGIDALSPEAS</sequence>
<reference evidence="1" key="1">
    <citation type="journal article" date="2022" name="bioRxiv">
        <title>Sequencing and chromosome-scale assembly of the giantPleurodeles waltlgenome.</title>
        <authorList>
            <person name="Brown T."/>
            <person name="Elewa A."/>
            <person name="Iarovenko S."/>
            <person name="Subramanian E."/>
            <person name="Araus A.J."/>
            <person name="Petzold A."/>
            <person name="Susuki M."/>
            <person name="Suzuki K.-i.T."/>
            <person name="Hayashi T."/>
            <person name="Toyoda A."/>
            <person name="Oliveira C."/>
            <person name="Osipova E."/>
            <person name="Leigh N.D."/>
            <person name="Simon A."/>
            <person name="Yun M.H."/>
        </authorList>
    </citation>
    <scope>NUCLEOTIDE SEQUENCE</scope>
    <source>
        <strain evidence="1">20211129_DDA</strain>
        <tissue evidence="1">Liver</tissue>
    </source>
</reference>
<keyword evidence="2" id="KW-1185">Reference proteome</keyword>
<name>A0AAV7QD54_PLEWA</name>
<dbReference type="Proteomes" id="UP001066276">
    <property type="component" value="Chromosome 6"/>
</dbReference>
<protein>
    <submittedName>
        <fullName evidence="1">Uncharacterized protein</fullName>
    </submittedName>
</protein>
<gene>
    <name evidence="1" type="ORF">NDU88_004579</name>
</gene>
<dbReference type="EMBL" id="JANPWB010000010">
    <property type="protein sequence ID" value="KAJ1138188.1"/>
    <property type="molecule type" value="Genomic_DNA"/>
</dbReference>